<dbReference type="Proteomes" id="UP001589896">
    <property type="component" value="Unassembled WGS sequence"/>
</dbReference>
<name>A0ABV6RWQ9_9GAMM</name>
<dbReference type="GO" id="GO:0016787">
    <property type="term" value="F:hydrolase activity"/>
    <property type="evidence" value="ECO:0007669"/>
    <property type="project" value="UniProtKB-KW"/>
</dbReference>
<dbReference type="SUPFAM" id="SSF50494">
    <property type="entry name" value="Trypsin-like serine proteases"/>
    <property type="match status" value="1"/>
</dbReference>
<reference evidence="2 3" key="1">
    <citation type="submission" date="2024-09" db="EMBL/GenBank/DDBJ databases">
        <authorList>
            <person name="Sun Q."/>
            <person name="Mori K."/>
        </authorList>
    </citation>
    <scope>NUCLEOTIDE SEQUENCE [LARGE SCALE GENOMIC DNA]</scope>
    <source>
        <strain evidence="2 3">KCTC 23076</strain>
    </source>
</reference>
<comment type="caution">
    <text evidence="2">The sequence shown here is derived from an EMBL/GenBank/DDBJ whole genome shotgun (WGS) entry which is preliminary data.</text>
</comment>
<dbReference type="InterPro" id="IPR009003">
    <property type="entry name" value="Peptidase_S1_PA"/>
</dbReference>
<dbReference type="Pfam" id="PF13365">
    <property type="entry name" value="Trypsin_2"/>
    <property type="match status" value="1"/>
</dbReference>
<dbReference type="EMBL" id="JBHLTG010000008">
    <property type="protein sequence ID" value="MFC0681424.1"/>
    <property type="molecule type" value="Genomic_DNA"/>
</dbReference>
<gene>
    <name evidence="2" type="ORF">ACFFGH_26640</name>
</gene>
<sequence length="653" mass="71407">MELPDETLEKLKALLKECTALVIVDGKPRGSAVFVSPELVLTCEHVIRGGQALRLQPFGRPEVREVTVAEVFREGDVALLRVPDANVDAEQPCAAISSKLRDGRVSVVGFPREDGHPPGIEVRETKGTTRATGPTTYQLLQLEAGVIITFGMSGGPVLSHETGAVVALAQSSRHPVDALGGSAIPIARASELLDDIQRILERPPAAVHRWRNVLGREGWADLGLPWDLRDQIEVLVVEDESGWKIGVDPPPIIGLVQQQLPDLGGDINDALFRWAQRQRMREEEEVLVLGRLLAGALFPAAFASELRRLQAADKVMIRLTVPSRSRLADIPWELCAVPGTHDRFLAADKRYRFVRMLDDRMIPPAPTTDFLRVAGVVALPSRWTYPVVYGDDTYRYPPAAEIANHLTAAIEGERGGPVRPDVLVNPRPADIQERFVDVPERFEIFHLIAVGRTVRAEKDSVQVALVSEKATGASQKVGPKWEPLENVLSTAVAAGAKVVVLELMVPPVSSQDQSITVQTLAPTIPKQLMAVVVTRFPIHPRQAREFNETFYDQLRRRKSVETAVQLGRAALASNKPIEDSAGFGWFSLLTRGADELHLLRVPHGEQGRPMTEGSPTAALHGRIDEENAGYRLHGSGSESVQRSDGGAADGYSR</sequence>
<evidence type="ECO:0000313" key="2">
    <source>
        <dbReference type="EMBL" id="MFC0681424.1"/>
    </source>
</evidence>
<dbReference type="EC" id="3.4.21.-" evidence="2"/>
<proteinExistence type="predicted"/>
<keyword evidence="3" id="KW-1185">Reference proteome</keyword>
<dbReference type="Gene3D" id="2.40.10.120">
    <property type="match status" value="1"/>
</dbReference>
<keyword evidence="2" id="KW-0378">Hydrolase</keyword>
<evidence type="ECO:0000313" key="3">
    <source>
        <dbReference type="Proteomes" id="UP001589896"/>
    </source>
</evidence>
<feature type="region of interest" description="Disordered" evidence="1">
    <location>
        <begin position="623"/>
        <end position="653"/>
    </location>
</feature>
<accession>A0ABV6RWQ9</accession>
<organism evidence="2 3">
    <name type="scientific">Lysobacter korlensis</name>
    <dbReference type="NCBI Taxonomy" id="553636"/>
    <lineage>
        <taxon>Bacteria</taxon>
        <taxon>Pseudomonadati</taxon>
        <taxon>Pseudomonadota</taxon>
        <taxon>Gammaproteobacteria</taxon>
        <taxon>Lysobacterales</taxon>
        <taxon>Lysobacteraceae</taxon>
        <taxon>Lysobacter</taxon>
    </lineage>
</organism>
<protein>
    <submittedName>
        <fullName evidence="2">Trypsin-like serine peptidase</fullName>
        <ecNumber evidence="2">3.4.21.-</ecNumber>
    </submittedName>
</protein>
<evidence type="ECO:0000256" key="1">
    <source>
        <dbReference type="SAM" id="MobiDB-lite"/>
    </source>
</evidence>
<dbReference type="RefSeq" id="WP_386674037.1">
    <property type="nucleotide sequence ID" value="NZ_JBHLTG010000008.1"/>
</dbReference>